<evidence type="ECO:0000313" key="3">
    <source>
        <dbReference type="Proteomes" id="UP001500359"/>
    </source>
</evidence>
<organism evidence="2 3">
    <name type="scientific">Aliiglaciecola litoralis</name>
    <dbReference type="NCBI Taxonomy" id="582857"/>
    <lineage>
        <taxon>Bacteria</taxon>
        <taxon>Pseudomonadati</taxon>
        <taxon>Pseudomonadota</taxon>
        <taxon>Gammaproteobacteria</taxon>
        <taxon>Alteromonadales</taxon>
        <taxon>Alteromonadaceae</taxon>
        <taxon>Aliiglaciecola</taxon>
    </lineage>
</organism>
<dbReference type="EMBL" id="BAAAFD010000053">
    <property type="protein sequence ID" value="GAA0860595.1"/>
    <property type="molecule type" value="Genomic_DNA"/>
</dbReference>
<feature type="signal peptide" evidence="1">
    <location>
        <begin position="1"/>
        <end position="17"/>
    </location>
</feature>
<dbReference type="Proteomes" id="UP001500359">
    <property type="component" value="Unassembled WGS sequence"/>
</dbReference>
<reference evidence="3" key="1">
    <citation type="journal article" date="2019" name="Int. J. Syst. Evol. Microbiol.">
        <title>The Global Catalogue of Microorganisms (GCM) 10K type strain sequencing project: providing services to taxonomists for standard genome sequencing and annotation.</title>
        <authorList>
            <consortium name="The Broad Institute Genomics Platform"/>
            <consortium name="The Broad Institute Genome Sequencing Center for Infectious Disease"/>
            <person name="Wu L."/>
            <person name="Ma J."/>
        </authorList>
    </citation>
    <scope>NUCLEOTIDE SEQUENCE [LARGE SCALE GENOMIC DNA]</scope>
    <source>
        <strain evidence="3">JCM 15896</strain>
    </source>
</reference>
<comment type="caution">
    <text evidence="2">The sequence shown here is derived from an EMBL/GenBank/DDBJ whole genome shotgun (WGS) entry which is preliminary data.</text>
</comment>
<keyword evidence="3" id="KW-1185">Reference proteome</keyword>
<accession>A0ABP3X7K8</accession>
<evidence type="ECO:0000256" key="1">
    <source>
        <dbReference type="SAM" id="SignalP"/>
    </source>
</evidence>
<feature type="chain" id="PRO_5046964696" evidence="1">
    <location>
        <begin position="18"/>
        <end position="162"/>
    </location>
</feature>
<keyword evidence="1" id="KW-0732">Signal</keyword>
<protein>
    <submittedName>
        <fullName evidence="2">Uncharacterized protein</fullName>
    </submittedName>
</protein>
<name>A0ABP3X7K8_9ALTE</name>
<proteinExistence type="predicted"/>
<gene>
    <name evidence="2" type="ORF">GCM10009114_37580</name>
</gene>
<sequence length="162" mass="18708">MRVIIIFLFLLSSFAYAQQPVPLGSCLSYEMNRINKNTGDFVLKNVFAPQLFENLKKEFPDHKIDWTAWETTVSEYEGEDGKEKTKLKGCLDVSEIHDNTELISSIMRIAMTRFQAAMKFYSKPNSEFIPQETVGSMFDGYENLLKKPKVQRAIAKELEHNK</sequence>
<evidence type="ECO:0000313" key="2">
    <source>
        <dbReference type="EMBL" id="GAA0860595.1"/>
    </source>
</evidence>